<protein>
    <submittedName>
        <fullName evidence="1">Uncharacterized protein</fullName>
    </submittedName>
</protein>
<name>A0A976N1K8_9VIRU</name>
<sequence>MNEQTFHLFKRVYDAICEQFGKESPELSFVMCSLPYWFVFNFHDLMRKSEDTSSGKSND</sequence>
<proteinExistence type="predicted"/>
<reference evidence="1" key="1">
    <citation type="submission" date="2022-02" db="EMBL/GenBank/DDBJ databases">
        <title>Towards deciphering the DNA virus diversity associated with rodent species in the families Cricetidae and Heteromyidae.</title>
        <authorList>
            <person name="Lund M."/>
            <person name="Larsen B.B."/>
            <person name="Gryseels S."/>
            <person name="Kraberger S."/>
            <person name="Rowsey D.M."/>
            <person name="Steger L."/>
            <person name="Yule K.M."/>
            <person name="Upham N.S."/>
            <person name="Worobey M."/>
            <person name="Van Doorslaer K."/>
            <person name="Varsani A."/>
        </authorList>
    </citation>
    <scope>NUCLEOTIDE SEQUENCE</scope>
    <source>
        <strain evidence="1">UA06Rod_19</strain>
    </source>
</reference>
<dbReference type="EMBL" id="OM869588">
    <property type="protein sequence ID" value="UPW41386.1"/>
    <property type="molecule type" value="Genomic_DNA"/>
</dbReference>
<organism evidence="1">
    <name type="scientific">Dipodfec virus UA06Rod_19</name>
    <dbReference type="NCBI Taxonomy" id="2929319"/>
    <lineage>
        <taxon>Viruses</taxon>
        <taxon>Monodnaviria</taxon>
        <taxon>Sangervirae</taxon>
        <taxon>Phixviricota</taxon>
        <taxon>Malgrandaviricetes</taxon>
        <taxon>Petitvirales</taxon>
        <taxon>Microviridae</taxon>
    </lineage>
</organism>
<evidence type="ECO:0000313" key="1">
    <source>
        <dbReference type="EMBL" id="UPW41386.1"/>
    </source>
</evidence>
<accession>A0A976N1K8</accession>